<evidence type="ECO:0000313" key="2">
    <source>
        <dbReference type="EMBL" id="SFM59381.1"/>
    </source>
</evidence>
<sequence>MTGSVYPVTTGAGGVVGRAGRRTTVVGVSTISPDEGVARRLKALACTAPLHDLDARKGRLEWDAVGYQMAEIGLQAIDQVTLAMDFDHGADHGEVVRRLLPFVGAQVPHAPREEHARVAQWVIDNLVNVGSIDRGFAVEYGGSDAEGNYVRRRFDFKLLVEVAAPDGGVYLRASDEAINVLVGALDTDVESAQEAAETKLETLIVRGRLGDARLAAEQARYRTVQYAESLRRKLEATRRDVRSVDWLDAVPALLNEALTHIEARYRAETMIKANIADARDEATEPGRRRQAAELVEVVDDCIQRHTQLQARLQEAGAAFRAEQDRQQFSGRPQRPSVDVFGQLLRPSLGLTVSAAHDPVAAFFTAGTGVSNPVVPSLGGLVETLLTPPTDRDPFGSEVPEPELAPQPAERFGADTWAATDDVLPRAGRDGDTASVRLSDALARARTAGEDLPQLVALRAVHAVGTAIGTARTQGDPSVLIAVDDGTVLADPEFGGADLLLAVAGVTAGRVTAGRVTAGRVTGGRVTGDRGTSEE</sequence>
<protein>
    <submittedName>
        <fullName evidence="2">Uncharacterized protein</fullName>
    </submittedName>
</protein>
<keyword evidence="3" id="KW-1185">Reference proteome</keyword>
<feature type="region of interest" description="Disordered" evidence="1">
    <location>
        <begin position="389"/>
        <end position="412"/>
    </location>
</feature>
<dbReference type="Proteomes" id="UP000199614">
    <property type="component" value="Unassembled WGS sequence"/>
</dbReference>
<proteinExistence type="predicted"/>
<name>A0A1I4S4Q9_PSUAM</name>
<gene>
    <name evidence="2" type="ORF">SAMN05216207_1001242</name>
</gene>
<dbReference type="EMBL" id="FOUY01000001">
    <property type="protein sequence ID" value="SFM59381.1"/>
    <property type="molecule type" value="Genomic_DNA"/>
</dbReference>
<dbReference type="AlphaFoldDB" id="A0A1I4S4Q9"/>
<evidence type="ECO:0000256" key="1">
    <source>
        <dbReference type="SAM" id="MobiDB-lite"/>
    </source>
</evidence>
<evidence type="ECO:0000313" key="3">
    <source>
        <dbReference type="Proteomes" id="UP000199614"/>
    </source>
</evidence>
<reference evidence="2 3" key="1">
    <citation type="submission" date="2016-10" db="EMBL/GenBank/DDBJ databases">
        <authorList>
            <person name="de Groot N.N."/>
        </authorList>
    </citation>
    <scope>NUCLEOTIDE SEQUENCE [LARGE SCALE GENOMIC DNA]</scope>
    <source>
        <strain evidence="2 3">CGMCC 4.1877</strain>
    </source>
</reference>
<accession>A0A1I4S4Q9</accession>
<organism evidence="2 3">
    <name type="scientific">Pseudonocardia ammonioxydans</name>
    <dbReference type="NCBI Taxonomy" id="260086"/>
    <lineage>
        <taxon>Bacteria</taxon>
        <taxon>Bacillati</taxon>
        <taxon>Actinomycetota</taxon>
        <taxon>Actinomycetes</taxon>
        <taxon>Pseudonocardiales</taxon>
        <taxon>Pseudonocardiaceae</taxon>
        <taxon>Pseudonocardia</taxon>
    </lineage>
</organism>
<dbReference type="STRING" id="260086.SAMN05216207_1001242"/>